<gene>
    <name evidence="1" type="ORF">OIU80_16755</name>
</gene>
<dbReference type="EMBL" id="JAOZEV010000015">
    <property type="protein sequence ID" value="MCV9933935.1"/>
    <property type="molecule type" value="Genomic_DNA"/>
</dbReference>
<comment type="caution">
    <text evidence="1">The sequence shown here is derived from an EMBL/GenBank/DDBJ whole genome shotgun (WGS) entry which is preliminary data.</text>
</comment>
<proteinExistence type="predicted"/>
<sequence length="157" mass="17595">MKKLFLALTILYGASMIGQTEVKSDKEIVPPVAVTIAFQKEFLGKIPIWSKDYEGEDMDHIRYLAKFSTGSSVGLAVYDNNGVLKAYELAIAKEELPKAALNYIQKNYPDQTIREAAKLIDGNNVITYEVGIIKDKKFLDLVFDKKGGFLKVVEKDQ</sequence>
<dbReference type="Proteomes" id="UP001151133">
    <property type="component" value="Unassembled WGS sequence"/>
</dbReference>
<name>A0A9X3HM57_9FLAO</name>
<organism evidence="1 2">
    <name type="scientific">Flavobacterium frigoritolerans</name>
    <dbReference type="NCBI Taxonomy" id="2987686"/>
    <lineage>
        <taxon>Bacteria</taxon>
        <taxon>Pseudomonadati</taxon>
        <taxon>Bacteroidota</taxon>
        <taxon>Flavobacteriia</taxon>
        <taxon>Flavobacteriales</taxon>
        <taxon>Flavobacteriaceae</taxon>
        <taxon>Flavobacterium</taxon>
    </lineage>
</organism>
<dbReference type="AlphaFoldDB" id="A0A9X3HM57"/>
<dbReference type="SUPFAM" id="SSF160574">
    <property type="entry name" value="BT0923-like"/>
    <property type="match status" value="1"/>
</dbReference>
<reference evidence="1" key="1">
    <citation type="submission" date="2022-10" db="EMBL/GenBank/DDBJ databases">
        <title>Two novel species of Flavobacterium.</title>
        <authorList>
            <person name="Liu Q."/>
            <person name="Xin Y.-H."/>
        </authorList>
    </citation>
    <scope>NUCLEOTIDE SEQUENCE</scope>
    <source>
        <strain evidence="1">LS1R47</strain>
    </source>
</reference>
<protein>
    <submittedName>
        <fullName evidence="1">Uncharacterized protein</fullName>
    </submittedName>
</protein>
<keyword evidence="2" id="KW-1185">Reference proteome</keyword>
<dbReference type="RefSeq" id="WP_264288135.1">
    <property type="nucleotide sequence ID" value="NZ_JAOZEV010000015.1"/>
</dbReference>
<evidence type="ECO:0000313" key="2">
    <source>
        <dbReference type="Proteomes" id="UP001151133"/>
    </source>
</evidence>
<evidence type="ECO:0000313" key="1">
    <source>
        <dbReference type="EMBL" id="MCV9933935.1"/>
    </source>
</evidence>
<accession>A0A9X3HM57</accession>
<dbReference type="Gene3D" id="3.10.450.360">
    <property type="match status" value="1"/>
</dbReference>